<feature type="domain" description="C3H1-type" evidence="12">
    <location>
        <begin position="100"/>
        <end position="127"/>
    </location>
</feature>
<feature type="domain" description="C3H1-type" evidence="12">
    <location>
        <begin position="45"/>
        <end position="69"/>
    </location>
</feature>
<keyword evidence="5" id="KW-0677">Repeat</keyword>
<proteinExistence type="predicted"/>
<keyword evidence="9" id="KW-0539">Nucleus</keyword>
<keyword evidence="3" id="KW-0507">mRNA processing</keyword>
<dbReference type="GO" id="GO:0008270">
    <property type="term" value="F:zinc ion binding"/>
    <property type="evidence" value="ECO:0007669"/>
    <property type="project" value="UniProtKB-KW"/>
</dbReference>
<evidence type="ECO:0000256" key="7">
    <source>
        <dbReference type="ARBA" id="ARBA00022833"/>
    </source>
</evidence>
<dbReference type="PANTHER" id="PTHR23102:SF24">
    <property type="entry name" value="CLEAVAGE AND POLYADENYLATION SPECIFICITY FACTOR SUBUNIT 4"/>
    <property type="match status" value="1"/>
</dbReference>
<dbReference type="SMART" id="SM00343">
    <property type="entry name" value="ZnF_C2HC"/>
    <property type="match status" value="2"/>
</dbReference>
<feature type="compositionally biased region" description="Gly residues" evidence="11">
    <location>
        <begin position="335"/>
        <end position="351"/>
    </location>
</feature>
<feature type="domain" description="C3H1-type" evidence="12">
    <location>
        <begin position="128"/>
        <end position="155"/>
    </location>
</feature>
<dbReference type="OrthoDB" id="1914176at2759"/>
<evidence type="ECO:0000256" key="3">
    <source>
        <dbReference type="ARBA" id="ARBA00022664"/>
    </source>
</evidence>
<dbReference type="Gene3D" id="4.10.60.10">
    <property type="entry name" value="Zinc finger, CCHC-type"/>
    <property type="match status" value="1"/>
</dbReference>
<keyword evidence="4 10" id="KW-0479">Metal-binding</keyword>
<dbReference type="SMART" id="SM00356">
    <property type="entry name" value="ZnF_C3H1"/>
    <property type="match status" value="5"/>
</dbReference>
<feature type="compositionally biased region" description="Low complexity" evidence="11">
    <location>
        <begin position="257"/>
        <end position="270"/>
    </location>
</feature>
<feature type="compositionally biased region" description="Basic and acidic residues" evidence="11">
    <location>
        <begin position="383"/>
        <end position="398"/>
    </location>
</feature>
<dbReference type="Proteomes" id="UP000215902">
    <property type="component" value="Unassembled WGS sequence"/>
</dbReference>
<accession>A0A267G6R1</accession>
<dbReference type="GO" id="GO:0006397">
    <property type="term" value="P:mRNA processing"/>
    <property type="evidence" value="ECO:0007669"/>
    <property type="project" value="UniProtKB-KW"/>
</dbReference>
<feature type="zinc finger region" description="C3H1-type" evidence="10">
    <location>
        <begin position="128"/>
        <end position="155"/>
    </location>
</feature>
<dbReference type="Pfam" id="PF18345">
    <property type="entry name" value="zf_CCCH_4"/>
    <property type="match status" value="1"/>
</dbReference>
<dbReference type="GO" id="GO:0005634">
    <property type="term" value="C:nucleus"/>
    <property type="evidence" value="ECO:0007669"/>
    <property type="project" value="UniProtKB-SubCell"/>
</dbReference>
<dbReference type="EMBL" id="NIVC01000514">
    <property type="protein sequence ID" value="PAA81720.1"/>
    <property type="molecule type" value="Genomic_DNA"/>
</dbReference>
<evidence type="ECO:0000256" key="11">
    <source>
        <dbReference type="SAM" id="MobiDB-lite"/>
    </source>
</evidence>
<name>A0A267G6R1_9PLAT</name>
<comment type="subcellular location">
    <subcellularLocation>
        <location evidence="1">Nucleus</location>
    </subcellularLocation>
</comment>
<feature type="zinc finger region" description="C3H1-type" evidence="10">
    <location>
        <begin position="100"/>
        <end position="127"/>
    </location>
</feature>
<reference evidence="14 15" key="1">
    <citation type="submission" date="2017-06" db="EMBL/GenBank/DDBJ databases">
        <title>A platform for efficient transgenesis in Macrostomum lignano, a flatworm model organism for stem cell research.</title>
        <authorList>
            <person name="Berezikov E."/>
        </authorList>
    </citation>
    <scope>NUCLEOTIDE SEQUENCE [LARGE SCALE GENOMIC DNA]</scope>
    <source>
        <strain evidence="14">DV1</strain>
        <tissue evidence="14">Whole organism</tissue>
    </source>
</reference>
<dbReference type="InterPro" id="IPR000571">
    <property type="entry name" value="Znf_CCCH"/>
</dbReference>
<dbReference type="PROSITE" id="PS50103">
    <property type="entry name" value="ZF_C3H1"/>
    <property type="match status" value="5"/>
</dbReference>
<feature type="domain" description="CCHC-type" evidence="13">
    <location>
        <begin position="359"/>
        <end position="372"/>
    </location>
</feature>
<keyword evidence="7 10" id="KW-0862">Zinc</keyword>
<dbReference type="AlphaFoldDB" id="A0A267G6R1"/>
<dbReference type="SUPFAM" id="SSF57756">
    <property type="entry name" value="Retrovirus zinc finger-like domains"/>
    <property type="match status" value="1"/>
</dbReference>
<feature type="zinc finger region" description="C3H1-type" evidence="10">
    <location>
        <begin position="72"/>
        <end position="99"/>
    </location>
</feature>
<feature type="region of interest" description="Disordered" evidence="11">
    <location>
        <begin position="257"/>
        <end position="352"/>
    </location>
</feature>
<protein>
    <recommendedName>
        <fullName evidence="2">Cleavage and polyadenylation specificity factor subunit 4</fullName>
    </recommendedName>
</protein>
<feature type="domain" description="C3H1-type" evidence="12">
    <location>
        <begin position="157"/>
        <end position="179"/>
    </location>
</feature>
<dbReference type="STRING" id="282301.A0A267G6R1"/>
<evidence type="ECO:0000259" key="13">
    <source>
        <dbReference type="PROSITE" id="PS50158"/>
    </source>
</evidence>
<dbReference type="InterPro" id="IPR045348">
    <property type="entry name" value="CPSF4/Yth1"/>
</dbReference>
<gene>
    <name evidence="14" type="ORF">BOX15_Mlig010436g2</name>
</gene>
<feature type="zinc finger region" description="C3H1-type" evidence="10">
    <location>
        <begin position="157"/>
        <end position="179"/>
    </location>
</feature>
<evidence type="ECO:0000256" key="1">
    <source>
        <dbReference type="ARBA" id="ARBA00004123"/>
    </source>
</evidence>
<evidence type="ECO:0000313" key="15">
    <source>
        <dbReference type="Proteomes" id="UP000215902"/>
    </source>
</evidence>
<feature type="compositionally biased region" description="Low complexity" evidence="11">
    <location>
        <begin position="324"/>
        <end position="334"/>
    </location>
</feature>
<dbReference type="SUPFAM" id="SSF90229">
    <property type="entry name" value="CCCH zinc finger"/>
    <property type="match status" value="1"/>
</dbReference>
<evidence type="ECO:0000259" key="12">
    <source>
        <dbReference type="PROSITE" id="PS50103"/>
    </source>
</evidence>
<evidence type="ECO:0000256" key="5">
    <source>
        <dbReference type="ARBA" id="ARBA00022737"/>
    </source>
</evidence>
<keyword evidence="15" id="KW-1185">Reference proteome</keyword>
<comment type="caution">
    <text evidence="14">The sequence shown here is derived from an EMBL/GenBank/DDBJ whole genome shotgun (WGS) entry which is preliminary data.</text>
</comment>
<feature type="domain" description="C3H1-type" evidence="12">
    <location>
        <begin position="72"/>
        <end position="99"/>
    </location>
</feature>
<evidence type="ECO:0000256" key="8">
    <source>
        <dbReference type="ARBA" id="ARBA00022884"/>
    </source>
</evidence>
<feature type="zinc finger region" description="C3H1-type" evidence="10">
    <location>
        <begin position="45"/>
        <end position="69"/>
    </location>
</feature>
<feature type="region of interest" description="Disordered" evidence="11">
    <location>
        <begin position="383"/>
        <end position="415"/>
    </location>
</feature>
<feature type="non-terminal residue" evidence="14">
    <location>
        <position position="1"/>
    </location>
</feature>
<dbReference type="Pfam" id="PF14608">
    <property type="entry name" value="zf-CCCH_2"/>
    <property type="match status" value="3"/>
</dbReference>
<dbReference type="PANTHER" id="PTHR23102">
    <property type="entry name" value="CLEAVAGE AND POLYADENYLATION SPECIFICITY FACTOR SUBUNIT 4-RELATED"/>
    <property type="match status" value="1"/>
</dbReference>
<evidence type="ECO:0000256" key="10">
    <source>
        <dbReference type="PROSITE-ProRule" id="PRU00723"/>
    </source>
</evidence>
<sequence length="415" mass="46909">YQPPIGTEPAMEDLISEVNDIDFYIETQLEQQIGLQPLPYPGMDKSGSGVCTFYLRGGCHMGATCPFRHIKGDRTVVCKHWLRGLCKKGDDCEFLHEFDMSKMPECYFFTKFGQCLNKDCPFQHIDPNSKVRQCEWYDRGFCRNGPSCKMRHVRRVACVNYLNGFCPEGPDCQFAHPRWGQMQLESSLERRQSWLCRHCGERGHKVQFCFKLSEEERREVLEQIMARKAAEQQASNPLLNPQLKQPHAHANPALMEAAAAAAAATGRSHAQPVRHHHGYRHNHGDHQHRLSQHHPYHRPGLNRNRRYHRGGGGFQRNSYNRSRQQQQQHQAGGVAAAGGDGGSEAGGGGGPRPLSEVTCFKCGEKGHYANACHKGHLAFLSKADQEELKQQQEQHHQVEQPQEETAMSEAGENAV</sequence>
<evidence type="ECO:0000256" key="4">
    <source>
        <dbReference type="ARBA" id="ARBA00022723"/>
    </source>
</evidence>
<dbReference type="InterPro" id="IPR036875">
    <property type="entry name" value="Znf_CCHC_sf"/>
</dbReference>
<dbReference type="InterPro" id="IPR001878">
    <property type="entry name" value="Znf_CCHC"/>
</dbReference>
<dbReference type="PROSITE" id="PS50158">
    <property type="entry name" value="ZF_CCHC"/>
    <property type="match status" value="1"/>
</dbReference>
<evidence type="ECO:0000313" key="14">
    <source>
        <dbReference type="EMBL" id="PAA81720.1"/>
    </source>
</evidence>
<feature type="compositionally biased region" description="Basic residues" evidence="11">
    <location>
        <begin position="272"/>
        <end position="281"/>
    </location>
</feature>
<dbReference type="Gene3D" id="4.10.1000.10">
    <property type="entry name" value="Zinc finger, CCCH-type"/>
    <property type="match status" value="2"/>
</dbReference>
<keyword evidence="6 10" id="KW-0863">Zinc-finger</keyword>
<keyword evidence="8" id="KW-0694">RNA-binding</keyword>
<evidence type="ECO:0000256" key="9">
    <source>
        <dbReference type="ARBA" id="ARBA00023242"/>
    </source>
</evidence>
<evidence type="ECO:0000256" key="2">
    <source>
        <dbReference type="ARBA" id="ARBA00016264"/>
    </source>
</evidence>
<dbReference type="GO" id="GO:0003723">
    <property type="term" value="F:RNA binding"/>
    <property type="evidence" value="ECO:0007669"/>
    <property type="project" value="UniProtKB-KW"/>
</dbReference>
<evidence type="ECO:0000256" key="6">
    <source>
        <dbReference type="ARBA" id="ARBA00022771"/>
    </source>
</evidence>
<dbReference type="FunFam" id="4.10.1000.10:FF:000005">
    <property type="entry name" value="cleavage and polyadenylation specificity factor subunit 4"/>
    <property type="match status" value="1"/>
</dbReference>
<dbReference type="InterPro" id="IPR036855">
    <property type="entry name" value="Znf_CCCH_sf"/>
</dbReference>
<organism evidence="14 15">
    <name type="scientific">Macrostomum lignano</name>
    <dbReference type="NCBI Taxonomy" id="282301"/>
    <lineage>
        <taxon>Eukaryota</taxon>
        <taxon>Metazoa</taxon>
        <taxon>Spiralia</taxon>
        <taxon>Lophotrochozoa</taxon>
        <taxon>Platyhelminthes</taxon>
        <taxon>Rhabditophora</taxon>
        <taxon>Macrostomorpha</taxon>
        <taxon>Macrostomida</taxon>
        <taxon>Macrostomidae</taxon>
        <taxon>Macrostomum</taxon>
    </lineage>
</organism>